<dbReference type="InterPro" id="IPR039732">
    <property type="entry name" value="Hub1/Ubl5"/>
</dbReference>
<dbReference type="Gene3D" id="3.10.20.90">
    <property type="entry name" value="Phosphatidylinositol 3-kinase Catalytic Subunit, Chain A, domain 1"/>
    <property type="match status" value="1"/>
</dbReference>
<feature type="non-terminal residue" evidence="3">
    <location>
        <position position="1"/>
    </location>
</feature>
<sequence>FIRVKVNDRLGTTTIVPCVPTDTVGDFKIVLAALIGRRPHEIMLKRQGERPLKDIISLADYEIHDGVQLDLELGTGD</sequence>
<name>A0A9P4HZZ8_9PEZI</name>
<dbReference type="AlphaFoldDB" id="A0A9P4HZZ8"/>
<evidence type="ECO:0000313" key="4">
    <source>
        <dbReference type="Proteomes" id="UP000799772"/>
    </source>
</evidence>
<dbReference type="PANTHER" id="PTHR13042">
    <property type="entry name" value="UBIQUITIN-LIKE PROTEIN 5"/>
    <property type="match status" value="1"/>
</dbReference>
<keyword evidence="2" id="KW-0833">Ubl conjugation pathway</keyword>
<dbReference type="EMBL" id="ML978147">
    <property type="protein sequence ID" value="KAF2092420.1"/>
    <property type="molecule type" value="Genomic_DNA"/>
</dbReference>
<dbReference type="Proteomes" id="UP000799772">
    <property type="component" value="Unassembled WGS sequence"/>
</dbReference>
<dbReference type="InterPro" id="IPR029071">
    <property type="entry name" value="Ubiquitin-like_domsf"/>
</dbReference>
<evidence type="ECO:0000256" key="2">
    <source>
        <dbReference type="ARBA" id="ARBA00022786"/>
    </source>
</evidence>
<accession>A0A9P4HZZ8</accession>
<gene>
    <name evidence="3" type="ORF">NA57DRAFT_8613</name>
</gene>
<evidence type="ECO:0000256" key="1">
    <source>
        <dbReference type="ARBA" id="ARBA00014108"/>
    </source>
</evidence>
<reference evidence="3" key="1">
    <citation type="journal article" date="2020" name="Stud. Mycol.">
        <title>101 Dothideomycetes genomes: a test case for predicting lifestyles and emergence of pathogens.</title>
        <authorList>
            <person name="Haridas S."/>
            <person name="Albert R."/>
            <person name="Binder M."/>
            <person name="Bloem J."/>
            <person name="Labutti K."/>
            <person name="Salamov A."/>
            <person name="Andreopoulos B."/>
            <person name="Baker S."/>
            <person name="Barry K."/>
            <person name="Bills G."/>
            <person name="Bluhm B."/>
            <person name="Cannon C."/>
            <person name="Castanera R."/>
            <person name="Culley D."/>
            <person name="Daum C."/>
            <person name="Ezra D."/>
            <person name="Gonzalez J."/>
            <person name="Henrissat B."/>
            <person name="Kuo A."/>
            <person name="Liang C."/>
            <person name="Lipzen A."/>
            <person name="Lutzoni F."/>
            <person name="Magnuson J."/>
            <person name="Mondo S."/>
            <person name="Nolan M."/>
            <person name="Ohm R."/>
            <person name="Pangilinan J."/>
            <person name="Park H.-J."/>
            <person name="Ramirez L."/>
            <person name="Alfaro M."/>
            <person name="Sun H."/>
            <person name="Tritt A."/>
            <person name="Yoshinaga Y."/>
            <person name="Zwiers L.-H."/>
            <person name="Turgeon B."/>
            <person name="Goodwin S."/>
            <person name="Spatafora J."/>
            <person name="Crous P."/>
            <person name="Grigoriev I."/>
        </authorList>
    </citation>
    <scope>NUCLEOTIDE SEQUENCE</scope>
    <source>
        <strain evidence="3">CBS 133067</strain>
    </source>
</reference>
<proteinExistence type="predicted"/>
<organism evidence="3 4">
    <name type="scientific">Rhizodiscina lignyota</name>
    <dbReference type="NCBI Taxonomy" id="1504668"/>
    <lineage>
        <taxon>Eukaryota</taxon>
        <taxon>Fungi</taxon>
        <taxon>Dikarya</taxon>
        <taxon>Ascomycota</taxon>
        <taxon>Pezizomycotina</taxon>
        <taxon>Dothideomycetes</taxon>
        <taxon>Pleosporomycetidae</taxon>
        <taxon>Aulographales</taxon>
        <taxon>Rhizodiscinaceae</taxon>
        <taxon>Rhizodiscina</taxon>
    </lineage>
</organism>
<evidence type="ECO:0000313" key="3">
    <source>
        <dbReference type="EMBL" id="KAF2092420.1"/>
    </source>
</evidence>
<dbReference type="OrthoDB" id="3881at2759"/>
<comment type="caution">
    <text evidence="3">The sequence shown here is derived from an EMBL/GenBank/DDBJ whole genome shotgun (WGS) entry which is preliminary data.</text>
</comment>
<protein>
    <recommendedName>
        <fullName evidence="1">Ubiquitin-like modifier HUB1</fullName>
    </recommendedName>
</protein>
<dbReference type="SUPFAM" id="SSF54236">
    <property type="entry name" value="Ubiquitin-like"/>
    <property type="match status" value="1"/>
</dbReference>
<feature type="non-terminal residue" evidence="3">
    <location>
        <position position="77"/>
    </location>
</feature>
<keyword evidence="4" id="KW-1185">Reference proteome</keyword>